<feature type="coiled-coil region" evidence="7">
    <location>
        <begin position="135"/>
        <end position="162"/>
    </location>
</feature>
<feature type="domain" description="MATH" evidence="11">
    <location>
        <begin position="271"/>
        <end position="398"/>
    </location>
</feature>
<feature type="region of interest" description="Disordered" evidence="8">
    <location>
        <begin position="957"/>
        <end position="992"/>
    </location>
</feature>
<feature type="compositionally biased region" description="Low complexity" evidence="8">
    <location>
        <begin position="851"/>
        <end position="866"/>
    </location>
</feature>
<comment type="caution">
    <text evidence="12">The sequence shown here is derived from an EMBL/GenBank/DDBJ whole genome shotgun (WGS) entry which is preliminary data.</text>
</comment>
<keyword evidence="3" id="KW-0479">Metal-binding</keyword>
<proteinExistence type="predicted"/>
<dbReference type="Proteomes" id="UP001054837">
    <property type="component" value="Unassembled WGS sequence"/>
</dbReference>
<evidence type="ECO:0000256" key="8">
    <source>
        <dbReference type="SAM" id="MobiDB-lite"/>
    </source>
</evidence>
<dbReference type="PANTHER" id="PTHR36754">
    <property type="entry name" value="E3 UBIQUITIN-PROTEIN LIGASE TRIM37"/>
    <property type="match status" value="1"/>
</dbReference>
<dbReference type="InterPro" id="IPR053003">
    <property type="entry name" value="TRIM_RBCC_E3_ubiq-ligases"/>
</dbReference>
<evidence type="ECO:0000259" key="10">
    <source>
        <dbReference type="PROSITE" id="PS50119"/>
    </source>
</evidence>
<dbReference type="SMART" id="SM00061">
    <property type="entry name" value="MATH"/>
    <property type="match status" value="1"/>
</dbReference>
<evidence type="ECO:0000256" key="5">
    <source>
        <dbReference type="ARBA" id="ARBA00022833"/>
    </source>
</evidence>
<evidence type="ECO:0000313" key="12">
    <source>
        <dbReference type="EMBL" id="GIY87082.1"/>
    </source>
</evidence>
<evidence type="ECO:0000256" key="1">
    <source>
        <dbReference type="ARBA" id="ARBA00004496"/>
    </source>
</evidence>
<dbReference type="Pfam" id="PF00643">
    <property type="entry name" value="zf-B_box"/>
    <property type="match status" value="1"/>
</dbReference>
<dbReference type="CDD" id="cd19779">
    <property type="entry name" value="Bbox2_TRIM37_C-VIII"/>
    <property type="match status" value="1"/>
</dbReference>
<dbReference type="SUPFAM" id="SSF57850">
    <property type="entry name" value="RING/U-box"/>
    <property type="match status" value="1"/>
</dbReference>
<keyword evidence="7" id="KW-0175">Coiled coil</keyword>
<keyword evidence="4 6" id="KW-0863">Zinc-finger</keyword>
<dbReference type="PROSITE" id="PS50144">
    <property type="entry name" value="MATH"/>
    <property type="match status" value="1"/>
</dbReference>
<dbReference type="PROSITE" id="PS50119">
    <property type="entry name" value="ZF_BBOX"/>
    <property type="match status" value="1"/>
</dbReference>
<dbReference type="InterPro" id="IPR002083">
    <property type="entry name" value="MATH/TRAF_dom"/>
</dbReference>
<dbReference type="PROSITE" id="PS50089">
    <property type="entry name" value="ZF_RING_2"/>
    <property type="match status" value="1"/>
</dbReference>
<dbReference type="InterPro" id="IPR001841">
    <property type="entry name" value="Znf_RING"/>
</dbReference>
<dbReference type="SMART" id="SM00502">
    <property type="entry name" value="BBC"/>
    <property type="match status" value="1"/>
</dbReference>
<comment type="subcellular location">
    <subcellularLocation>
        <location evidence="1">Cytoplasm</location>
    </subcellularLocation>
</comment>
<feature type="region of interest" description="Disordered" evidence="8">
    <location>
        <begin position="739"/>
        <end position="758"/>
    </location>
</feature>
<evidence type="ECO:0000259" key="11">
    <source>
        <dbReference type="PROSITE" id="PS50144"/>
    </source>
</evidence>
<dbReference type="PANTHER" id="PTHR36754:SF2">
    <property type="entry name" value="E3 UBIQUITIN-PROTEIN LIGASE TRIM37"/>
    <property type="match status" value="1"/>
</dbReference>
<dbReference type="Gene3D" id="3.30.40.10">
    <property type="entry name" value="Zinc/RING finger domain, C3HC4 (zinc finger)"/>
    <property type="match status" value="1"/>
</dbReference>
<dbReference type="GO" id="GO:0006513">
    <property type="term" value="P:protein monoubiquitination"/>
    <property type="evidence" value="ECO:0007669"/>
    <property type="project" value="TreeGrafter"/>
</dbReference>
<dbReference type="CDD" id="cd03773">
    <property type="entry name" value="MATH_TRIM37"/>
    <property type="match status" value="1"/>
</dbReference>
<accession>A0AAV4WW17</accession>
<dbReference type="SUPFAM" id="SSF49599">
    <property type="entry name" value="TRAF domain-like"/>
    <property type="match status" value="1"/>
</dbReference>
<feature type="domain" description="RING-type" evidence="9">
    <location>
        <begin position="15"/>
        <end position="55"/>
    </location>
</feature>
<dbReference type="GO" id="GO:0005778">
    <property type="term" value="C:peroxisomal membrane"/>
    <property type="evidence" value="ECO:0007669"/>
    <property type="project" value="TreeGrafter"/>
</dbReference>
<dbReference type="GO" id="GO:0005164">
    <property type="term" value="F:tumor necrosis factor receptor binding"/>
    <property type="evidence" value="ECO:0007669"/>
    <property type="project" value="TreeGrafter"/>
</dbReference>
<gene>
    <name evidence="12" type="primary">Trim37</name>
    <name evidence="12" type="ORF">CDAR_255891</name>
</gene>
<evidence type="ECO:0000256" key="6">
    <source>
        <dbReference type="PROSITE-ProRule" id="PRU00024"/>
    </source>
</evidence>
<dbReference type="InterPro" id="IPR003649">
    <property type="entry name" value="Bbox_C"/>
</dbReference>
<evidence type="ECO:0000256" key="4">
    <source>
        <dbReference type="ARBA" id="ARBA00022771"/>
    </source>
</evidence>
<dbReference type="Pfam" id="PF22486">
    <property type="entry name" value="MATH_2"/>
    <property type="match status" value="1"/>
</dbReference>
<feature type="region of interest" description="Disordered" evidence="8">
    <location>
        <begin position="851"/>
        <end position="914"/>
    </location>
</feature>
<reference evidence="12 13" key="1">
    <citation type="submission" date="2021-06" db="EMBL/GenBank/DDBJ databases">
        <title>Caerostris darwini draft genome.</title>
        <authorList>
            <person name="Kono N."/>
            <person name="Arakawa K."/>
        </authorList>
    </citation>
    <scope>NUCLEOTIDE SEQUENCE [LARGE SCALE GENOMIC DNA]</scope>
</reference>
<dbReference type="InterPro" id="IPR000315">
    <property type="entry name" value="Znf_B-box"/>
</dbReference>
<dbReference type="InterPro" id="IPR013083">
    <property type="entry name" value="Znf_RING/FYVE/PHD"/>
</dbReference>
<keyword evidence="5" id="KW-0862">Zinc</keyword>
<dbReference type="GO" id="GO:0070842">
    <property type="term" value="P:aggresome assembly"/>
    <property type="evidence" value="ECO:0007669"/>
    <property type="project" value="TreeGrafter"/>
</dbReference>
<dbReference type="GO" id="GO:0061630">
    <property type="term" value="F:ubiquitin protein ligase activity"/>
    <property type="evidence" value="ECO:0007669"/>
    <property type="project" value="TreeGrafter"/>
</dbReference>
<keyword evidence="13" id="KW-1185">Reference proteome</keyword>
<dbReference type="Gene3D" id="2.60.210.10">
    <property type="entry name" value="Apoptosis, Tumor Necrosis Factor Receptor Associated Protein 2, Chain A"/>
    <property type="match status" value="1"/>
</dbReference>
<evidence type="ECO:0000259" key="9">
    <source>
        <dbReference type="PROSITE" id="PS50089"/>
    </source>
</evidence>
<feature type="compositionally biased region" description="Low complexity" evidence="8">
    <location>
        <begin position="962"/>
        <end position="976"/>
    </location>
</feature>
<evidence type="ECO:0000256" key="7">
    <source>
        <dbReference type="SAM" id="Coils"/>
    </source>
</evidence>
<dbReference type="SMART" id="SM00336">
    <property type="entry name" value="BBOX"/>
    <property type="match status" value="1"/>
</dbReference>
<dbReference type="AlphaFoldDB" id="A0AAV4WW17"/>
<sequence>MDEHSVESLAEVFRCFICMEKLKDAHLCPHCSKLCCYTCIRRWLTEQRSQCPHCRASLHMHELVNCRWAEEVTQQLDTLVKADASDKEICKTHKEKLSVYCWNCKQCICHQCALWGGTHSEHVFKPLDEVYEQHVSQIKEEFVRLRRRLAELISLVQEVEKSVESVRVAKDERVHEIRHAVEHMISRLDAQLKSKLLTLMAQKNSLSQETEQLETVLKTVEQQLNASNKSELIVQSNEILHNMSDIQSKPMASFVTAAVPADFPSEIVPAYDGSTFVMHNFSVLQQRADPVYSPALHVCGLTWRLKVYPDGNGVVRGNYLSVFLELSAGLPETSKYEYRVEMIHQGSRDPSKTVVREFASDFDVGECWGYNRFFRLDLLASEGYLNTERDTLILGFQVRSPTFFQKCRDQMWCINQLQTAQAQYITQINDLKERLAIELSRNQAALAKNDTDTLIPIPEQPSTSNALSAASINVCPLMSNVAASPLLSPTFSISSPIQPISNFTSISSNEYLLSPIRNTSEMPKNENSIDETINKSLEKSIDSEDTIAEGDLQASGTRIKVKCAKGINAHEHDCTMVERAYRRQITSVCGHSNAPKCRYKGAVMLDSYDASCEADSSSSDNDIISEMINEFNTEEGDVGHSPCSNGATAHVNMDENSNDENELEEETVSDDVEFQFANKMGPRRQRLHSWNSLSHPNGVQKGLDSTTERNNLFEIPSDDDESVLLRLLELQHQNPYRTWASNSAGEASKPGEKQKNSHSCRHSLLLSSLLANQCMNGAQIDQQSLSASPSPSLEFPALSKIMSSRKKWESGSCFHLSDIERPNTESSCSTNYPSTSASSYLLDRFSQQPSTSTFTGTFTTAPTNSSEKNSDIVGKQHQRLKKSDASTSGDGNSRVPHSNEIPKSCNLWMPPSHKPLPGPKPSWAVLQGAVKREHPVTSSNSEKMSLLIQSNLLHSDCEANDDSSATTSSSSSSNDSVCENTEVAKSNAKKDG</sequence>
<protein>
    <submittedName>
        <fullName evidence="12">E3 ubiquitin-protein ligase TRIM37</fullName>
    </submittedName>
</protein>
<evidence type="ECO:0000256" key="3">
    <source>
        <dbReference type="ARBA" id="ARBA00022723"/>
    </source>
</evidence>
<dbReference type="GO" id="GO:0008270">
    <property type="term" value="F:zinc ion binding"/>
    <property type="evidence" value="ECO:0007669"/>
    <property type="project" value="UniProtKB-KW"/>
</dbReference>
<dbReference type="GO" id="GO:0051865">
    <property type="term" value="P:protein autoubiquitination"/>
    <property type="evidence" value="ECO:0007669"/>
    <property type="project" value="TreeGrafter"/>
</dbReference>
<dbReference type="InterPro" id="IPR008974">
    <property type="entry name" value="TRAF-like"/>
</dbReference>
<dbReference type="GO" id="GO:0016235">
    <property type="term" value="C:aggresome"/>
    <property type="evidence" value="ECO:0007669"/>
    <property type="project" value="TreeGrafter"/>
</dbReference>
<dbReference type="Gene3D" id="3.30.160.60">
    <property type="entry name" value="Classic Zinc Finger"/>
    <property type="match status" value="1"/>
</dbReference>
<evidence type="ECO:0000256" key="2">
    <source>
        <dbReference type="ARBA" id="ARBA00022490"/>
    </source>
</evidence>
<dbReference type="EMBL" id="BPLQ01015292">
    <property type="protein sequence ID" value="GIY87082.1"/>
    <property type="molecule type" value="Genomic_DNA"/>
</dbReference>
<name>A0AAV4WW17_9ARAC</name>
<dbReference type="GO" id="GO:0031625">
    <property type="term" value="F:ubiquitin protein ligase binding"/>
    <property type="evidence" value="ECO:0007669"/>
    <property type="project" value="TreeGrafter"/>
</dbReference>
<dbReference type="SUPFAM" id="SSF57845">
    <property type="entry name" value="B-box zinc-binding domain"/>
    <property type="match status" value="1"/>
</dbReference>
<keyword evidence="2" id="KW-0963">Cytoplasm</keyword>
<feature type="domain" description="B box-type" evidence="10">
    <location>
        <begin position="85"/>
        <end position="127"/>
    </location>
</feature>
<dbReference type="InterPro" id="IPR037299">
    <property type="entry name" value="TRIM37_MATH"/>
</dbReference>
<dbReference type="CDD" id="cd16619">
    <property type="entry name" value="mRING-HC-C4C4_TRIM37_C-VIII"/>
    <property type="match status" value="1"/>
</dbReference>
<organism evidence="12 13">
    <name type="scientific">Caerostris darwini</name>
    <dbReference type="NCBI Taxonomy" id="1538125"/>
    <lineage>
        <taxon>Eukaryota</taxon>
        <taxon>Metazoa</taxon>
        <taxon>Ecdysozoa</taxon>
        <taxon>Arthropoda</taxon>
        <taxon>Chelicerata</taxon>
        <taxon>Arachnida</taxon>
        <taxon>Araneae</taxon>
        <taxon>Araneomorphae</taxon>
        <taxon>Entelegynae</taxon>
        <taxon>Araneoidea</taxon>
        <taxon>Araneidae</taxon>
        <taxon>Caerostris</taxon>
    </lineage>
</organism>
<evidence type="ECO:0000313" key="13">
    <source>
        <dbReference type="Proteomes" id="UP001054837"/>
    </source>
</evidence>